<reference evidence="1 2" key="1">
    <citation type="submission" date="2011-10" db="EMBL/GenBank/DDBJ databases">
        <title>Complete sequence of chromosome of Pseudomonas stutzeri RCH2.</title>
        <authorList>
            <consortium name="US DOE Joint Genome Institute"/>
            <person name="Lucas S."/>
            <person name="Han J."/>
            <person name="Lapidus A."/>
            <person name="Cheng J.-F."/>
            <person name="Goodwin L."/>
            <person name="Pitluck S."/>
            <person name="Peters L."/>
            <person name="Ovchinnikova G."/>
            <person name="Zeytun A."/>
            <person name="Lu M."/>
            <person name="Detter J.C."/>
            <person name="Han C."/>
            <person name="Tapia R."/>
            <person name="Land M."/>
            <person name="Hauser L."/>
            <person name="Kyrpides N."/>
            <person name="Ivanova N."/>
            <person name="Pagani I."/>
            <person name="Chakraborty R."/>
            <person name="Arkin A."/>
            <person name="Dehal P."/>
            <person name="Wall J."/>
            <person name="Hazen T."/>
            <person name="Woyke T."/>
        </authorList>
    </citation>
    <scope>NUCLEOTIDE SEQUENCE [LARGE SCALE GENOMIC DNA]</scope>
    <source>
        <strain evidence="1 2">RCH2</strain>
    </source>
</reference>
<dbReference type="HOGENOM" id="CLU_3256657_0_0_6"/>
<gene>
    <name evidence="1" type="ORF">Psest_2707</name>
</gene>
<protein>
    <submittedName>
        <fullName evidence="1">Uncharacterized protein</fullName>
    </submittedName>
</protein>
<proteinExistence type="predicted"/>
<dbReference type="AlphaFoldDB" id="L0GPA8"/>
<dbReference type="EMBL" id="CP003071">
    <property type="protein sequence ID" value="AGA87215.1"/>
    <property type="molecule type" value="Genomic_DNA"/>
</dbReference>
<evidence type="ECO:0000313" key="2">
    <source>
        <dbReference type="Proteomes" id="UP000010820"/>
    </source>
</evidence>
<organism evidence="1 2">
    <name type="scientific">Stutzerimonas stutzeri RCH2</name>
    <dbReference type="NCBI Taxonomy" id="644801"/>
    <lineage>
        <taxon>Bacteria</taxon>
        <taxon>Pseudomonadati</taxon>
        <taxon>Pseudomonadota</taxon>
        <taxon>Gammaproteobacteria</taxon>
        <taxon>Pseudomonadales</taxon>
        <taxon>Pseudomonadaceae</taxon>
        <taxon>Stutzerimonas</taxon>
    </lineage>
</organism>
<dbReference type="Proteomes" id="UP000010820">
    <property type="component" value="Chromosome"/>
</dbReference>
<name>L0GPA8_STUST</name>
<accession>L0GPA8</accession>
<sequence length="42" mass="4477">MSGMTLPEPDGPLNERVDPDALGFDSIARAAFLAGERSVPFE</sequence>
<evidence type="ECO:0000313" key="1">
    <source>
        <dbReference type="EMBL" id="AGA87215.1"/>
    </source>
</evidence>
<dbReference type="KEGG" id="psh:Psest_2707"/>